<dbReference type="eggNOG" id="COG4200">
    <property type="taxonomic scope" value="Bacteria"/>
</dbReference>
<accession>N2B234</accession>
<evidence type="ECO:0000313" key="3">
    <source>
        <dbReference type="EMBL" id="RRK30899.1"/>
    </source>
</evidence>
<dbReference type="Proteomes" id="UP000274920">
    <property type="component" value="Unassembled WGS sequence"/>
</dbReference>
<dbReference type="OrthoDB" id="9781996at2"/>
<feature type="transmembrane region" description="Helical" evidence="1">
    <location>
        <begin position="57"/>
        <end position="78"/>
    </location>
</feature>
<comment type="caution">
    <text evidence="3">The sequence shown here is derived from an EMBL/GenBank/DDBJ whole genome shotgun (WGS) entry which is preliminary data.</text>
</comment>
<keyword evidence="1" id="KW-0472">Membrane</keyword>
<dbReference type="AlphaFoldDB" id="N2B234"/>
<feature type="transmembrane region" description="Helical" evidence="1">
    <location>
        <begin position="99"/>
        <end position="123"/>
    </location>
</feature>
<dbReference type="CDD" id="cd21809">
    <property type="entry name" value="ABC-2_lan_permease-like"/>
    <property type="match status" value="1"/>
</dbReference>
<reference evidence="2 5" key="2">
    <citation type="submission" date="2019-07" db="EMBL/GenBank/DDBJ databases">
        <title>Draft genome sequences of 15 bacterial species constituting the stable defined intestinal microbiota of the GM15 gnotobiotic mouse model.</title>
        <authorList>
            <person name="Elie C."/>
            <person name="Mathieu A."/>
            <person name="Saliou A."/>
            <person name="Darnaud M."/>
            <person name="Leulier F."/>
            <person name="Tamellini A."/>
        </authorList>
    </citation>
    <scope>NUCLEOTIDE SEQUENCE [LARGE SCALE GENOMIC DNA]</scope>
    <source>
        <strain evidence="5">ASF 502</strain>
        <strain evidence="2">MD300</strain>
    </source>
</reference>
<keyword evidence="1" id="KW-0812">Transmembrane</keyword>
<feature type="transmembrane region" description="Helical" evidence="1">
    <location>
        <begin position="138"/>
        <end position="159"/>
    </location>
</feature>
<dbReference type="Proteomes" id="UP000474104">
    <property type="component" value="Unassembled WGS sequence"/>
</dbReference>
<dbReference type="Pfam" id="PF12730">
    <property type="entry name" value="ABC2_membrane_4"/>
    <property type="match status" value="1"/>
</dbReference>
<evidence type="ECO:0000313" key="5">
    <source>
        <dbReference type="Proteomes" id="UP000474104"/>
    </source>
</evidence>
<dbReference type="EMBL" id="VIRB01000025">
    <property type="protein sequence ID" value="NDO67615.1"/>
    <property type="molecule type" value="Genomic_DNA"/>
</dbReference>
<keyword evidence="1" id="KW-1133">Transmembrane helix</keyword>
<protein>
    <submittedName>
        <fullName evidence="3">ABC transporter permease</fullName>
    </submittedName>
</protein>
<accession>A0A3R8KY36</accession>
<name>N2B234_9FIRM</name>
<proteinExistence type="predicted"/>
<dbReference type="HOGENOM" id="CLU_086622_2_1_9"/>
<feature type="transmembrane region" description="Helical" evidence="1">
    <location>
        <begin position="215"/>
        <end position="236"/>
    </location>
</feature>
<dbReference type="EMBL" id="RHJS01000002">
    <property type="protein sequence ID" value="RRK30899.1"/>
    <property type="molecule type" value="Genomic_DNA"/>
</dbReference>
<feature type="transmembrane region" description="Helical" evidence="1">
    <location>
        <begin position="16"/>
        <end position="37"/>
    </location>
</feature>
<evidence type="ECO:0000313" key="2">
    <source>
        <dbReference type="EMBL" id="NDO67615.1"/>
    </source>
</evidence>
<keyword evidence="4" id="KW-1185">Reference proteome</keyword>
<evidence type="ECO:0000256" key="1">
    <source>
        <dbReference type="SAM" id="Phobius"/>
    </source>
</evidence>
<organism evidence="3 4">
    <name type="scientific">Schaedlerella arabinosiphila</name>
    <dbReference type="NCBI Taxonomy" id="2044587"/>
    <lineage>
        <taxon>Bacteria</taxon>
        <taxon>Bacillati</taxon>
        <taxon>Bacillota</taxon>
        <taxon>Clostridia</taxon>
        <taxon>Lachnospirales</taxon>
        <taxon>Lachnospiraceae</taxon>
        <taxon>Schaedlerella</taxon>
    </lineage>
</organism>
<gene>
    <name evidence="3" type="ORF">EBB54_05540</name>
    <name evidence="2" type="ORF">FMM80_02305</name>
</gene>
<feature type="transmembrane region" description="Helical" evidence="1">
    <location>
        <begin position="166"/>
        <end position="184"/>
    </location>
</feature>
<dbReference type="RefSeq" id="WP_004069061.1">
    <property type="nucleotide sequence ID" value="NZ_CASCYM010000013.1"/>
</dbReference>
<reference evidence="3" key="1">
    <citation type="submission" date="2018-10" db="EMBL/GenBank/DDBJ databases">
        <title>Schaedlerella arabinophila gen. nov. sp. nov., isolated from the mouse intestinal tract and comparative analysis with the genome of the closely related altered Schaedler flora strain ASF502.</title>
        <authorList>
            <person name="Miyake S."/>
            <person name="Soh M."/>
            <person name="Seedorf H."/>
        </authorList>
    </citation>
    <scope>NUCLEOTIDE SEQUENCE [LARGE SCALE GENOMIC DNA]</scope>
    <source>
        <strain evidence="3">DSM 106076</strain>
    </source>
</reference>
<dbReference type="STRING" id="2044587.C824_00473"/>
<sequence>MLLKCIRAENLKLRHSCIWAACVLIPLIPAVMGTFNYQNNLGVLTREWYSLWTQITLFYSSLFYAPLIGLYCSYLWRLEHLNNNWNVLMTNPVPVRNVFLAKLAVVYWVTLLTQLWIGVLYFLCGKLCGLPGMIPGQILVWLLRGTLAAAAVGTLQLLLSMVIRSFSVPIGISLTGSILGFIISNKGYSMYWPYSVMLLGMNANKSEDSLRHGPIPFLVSLCAFFLLFTGISIWYLKKKDVRA</sequence>
<evidence type="ECO:0000313" key="4">
    <source>
        <dbReference type="Proteomes" id="UP000274920"/>
    </source>
</evidence>